<accession>A0AAU9R2V5</accession>
<evidence type="ECO:0000313" key="1">
    <source>
        <dbReference type="EMBL" id="CAH1706884.1"/>
    </source>
</evidence>
<dbReference type="Gene3D" id="3.10.105.10">
    <property type="entry name" value="Dipeptide-binding Protein, Domain 3"/>
    <property type="match status" value="1"/>
</dbReference>
<dbReference type="Gene3D" id="3.40.190.10">
    <property type="entry name" value="Periplasmic binding protein-like II"/>
    <property type="match status" value="1"/>
</dbReference>
<dbReference type="SUPFAM" id="SSF53850">
    <property type="entry name" value="Periplasmic binding protein-like II"/>
    <property type="match status" value="1"/>
</dbReference>
<organism evidence="1 2">
    <name type="scientific">Lactobacillus delbrueckii subsp. delbrueckii</name>
    <dbReference type="NCBI Taxonomy" id="83684"/>
    <lineage>
        <taxon>Bacteria</taxon>
        <taxon>Bacillati</taxon>
        <taxon>Bacillota</taxon>
        <taxon>Bacilli</taxon>
        <taxon>Lactobacillales</taxon>
        <taxon>Lactobacillaceae</taxon>
        <taxon>Lactobacillus</taxon>
    </lineage>
</organism>
<gene>
    <name evidence="1" type="ORF">LDD865_1727</name>
</gene>
<dbReference type="AlphaFoldDB" id="A0AAU9R2V5"/>
<evidence type="ECO:0000313" key="2">
    <source>
        <dbReference type="Proteomes" id="UP001295440"/>
    </source>
</evidence>
<dbReference type="Proteomes" id="UP001295440">
    <property type="component" value="Chromosome"/>
</dbReference>
<proteinExistence type="predicted"/>
<name>A0AAU9R2V5_9LACO</name>
<protein>
    <submittedName>
        <fullName evidence="1">Peptide ABC transporter substrate-binding protein</fullName>
    </submittedName>
</protein>
<dbReference type="EMBL" id="OV915080">
    <property type="protein sequence ID" value="CAH1706884.1"/>
    <property type="molecule type" value="Genomic_DNA"/>
</dbReference>
<sequence length="110" mass="12177">MNAQQSKQLKGTTGWTVRKFASTKYLQYNIAKDKYLANANLRKAISLSKTTGSTATRWKAMVAAERALLEDQGVTPLYYTNEATLVKTSVKGVVFNGAGSPYNFKEAYIK</sequence>
<reference evidence="1" key="1">
    <citation type="submission" date="2022-02" db="EMBL/GenBank/DDBJ databases">
        <authorList>
            <person name="Deutsch MARIE S."/>
        </authorList>
    </citation>
    <scope>NUCLEOTIDE SEQUENCE</scope>
    <source>
        <strain evidence="1">CIRM-BIA865</strain>
    </source>
</reference>
<dbReference type="RefSeq" id="WP_035164515.1">
    <property type="nucleotide sequence ID" value="NZ_OV915080.1"/>
</dbReference>